<dbReference type="CDD" id="cd17546">
    <property type="entry name" value="REC_hyHK_CKI1_RcsC-like"/>
    <property type="match status" value="1"/>
</dbReference>
<comment type="catalytic activity">
    <reaction evidence="1">
        <text>ATP + protein L-histidine = ADP + protein N-phospho-L-histidine.</text>
        <dbReference type="EC" id="2.7.13.3"/>
    </reaction>
</comment>
<accession>A0A7X5YPE0</accession>
<feature type="transmembrane region" description="Helical" evidence="16">
    <location>
        <begin position="161"/>
        <end position="184"/>
    </location>
</feature>
<dbReference type="InterPro" id="IPR005467">
    <property type="entry name" value="His_kinase_dom"/>
</dbReference>
<organism evidence="22 23">
    <name type="scientific">Brevundimonas alba</name>
    <dbReference type="NCBI Taxonomy" id="74314"/>
    <lineage>
        <taxon>Bacteria</taxon>
        <taxon>Pseudomonadati</taxon>
        <taxon>Pseudomonadota</taxon>
        <taxon>Alphaproteobacteria</taxon>
        <taxon>Caulobacterales</taxon>
        <taxon>Caulobacteraceae</taxon>
        <taxon>Brevundimonas</taxon>
    </lineage>
</organism>
<evidence type="ECO:0000256" key="7">
    <source>
        <dbReference type="ARBA" id="ARBA00022692"/>
    </source>
</evidence>
<evidence type="ECO:0000259" key="18">
    <source>
        <dbReference type="PROSITE" id="PS50110"/>
    </source>
</evidence>
<dbReference type="InterPro" id="IPR011006">
    <property type="entry name" value="CheY-like_superfamily"/>
</dbReference>
<evidence type="ECO:0000313" key="23">
    <source>
        <dbReference type="Proteomes" id="UP000587415"/>
    </source>
</evidence>
<feature type="domain" description="EAL" evidence="19">
    <location>
        <begin position="882"/>
        <end position="1130"/>
    </location>
</feature>
<keyword evidence="5 15" id="KW-0597">Phosphoprotein</keyword>
<dbReference type="InterPro" id="IPR036641">
    <property type="entry name" value="HPT_dom_sf"/>
</dbReference>
<gene>
    <name evidence="22" type="ORF">GGQ87_002575</name>
</gene>
<dbReference type="GO" id="GO:0005524">
    <property type="term" value="F:ATP binding"/>
    <property type="evidence" value="ECO:0007669"/>
    <property type="project" value="UniProtKB-KW"/>
</dbReference>
<keyword evidence="7 16" id="KW-0812">Transmembrane</keyword>
<dbReference type="RefSeq" id="WP_168048373.1">
    <property type="nucleotide sequence ID" value="NZ_JAATJM010000002.1"/>
</dbReference>
<evidence type="ECO:0000256" key="13">
    <source>
        <dbReference type="ARBA" id="ARBA00023136"/>
    </source>
</evidence>
<dbReference type="CDD" id="cd00082">
    <property type="entry name" value="HisKA"/>
    <property type="match status" value="1"/>
</dbReference>
<dbReference type="InterPro" id="IPR008207">
    <property type="entry name" value="Sig_transdc_His_kin_Hpt_dom"/>
</dbReference>
<keyword evidence="12" id="KW-0902">Two-component regulatory system</keyword>
<evidence type="ECO:0000256" key="11">
    <source>
        <dbReference type="ARBA" id="ARBA00022989"/>
    </source>
</evidence>
<dbReference type="AlphaFoldDB" id="A0A7X5YPE0"/>
<dbReference type="Pfam" id="PF00512">
    <property type="entry name" value="HisKA"/>
    <property type="match status" value="1"/>
</dbReference>
<dbReference type="PANTHER" id="PTHR45339:SF1">
    <property type="entry name" value="HYBRID SIGNAL TRANSDUCTION HISTIDINE KINASE J"/>
    <property type="match status" value="1"/>
</dbReference>
<feature type="domain" description="Histidine kinase" evidence="17">
    <location>
        <begin position="281"/>
        <end position="497"/>
    </location>
</feature>
<name>A0A7X5YPE0_9CAUL</name>
<comment type="subcellular location">
    <subcellularLocation>
        <location evidence="2">Cell membrane</location>
        <topology evidence="2">Multi-pass membrane protein</topology>
    </subcellularLocation>
</comment>
<evidence type="ECO:0000256" key="15">
    <source>
        <dbReference type="PROSITE-ProRule" id="PRU00169"/>
    </source>
</evidence>
<evidence type="ECO:0000259" key="21">
    <source>
        <dbReference type="PROSITE" id="PS50894"/>
    </source>
</evidence>
<dbReference type="Pfam" id="PF00563">
    <property type="entry name" value="EAL"/>
    <property type="match status" value="1"/>
</dbReference>
<evidence type="ECO:0000256" key="4">
    <source>
        <dbReference type="ARBA" id="ARBA00022475"/>
    </source>
</evidence>
<keyword evidence="23" id="KW-1185">Reference proteome</keyword>
<protein>
    <recommendedName>
        <fullName evidence="3">histidine kinase</fullName>
        <ecNumber evidence="3">2.7.13.3</ecNumber>
    </recommendedName>
</protein>
<dbReference type="SMART" id="SM00052">
    <property type="entry name" value="EAL"/>
    <property type="match status" value="1"/>
</dbReference>
<evidence type="ECO:0000256" key="16">
    <source>
        <dbReference type="SAM" id="Phobius"/>
    </source>
</evidence>
<dbReference type="EC" id="2.7.13.3" evidence="3"/>
<feature type="domain" description="HPt" evidence="21">
    <location>
        <begin position="781"/>
        <end position="876"/>
    </location>
</feature>
<sequence length="1130" mass="119392">MADTSRRKGGSIRRKLVGLVLAALATTCVVTAPLMGWTDARRQTALETDRLTQTAKVIGSLASGSVREGQPGEAFNALRAIAQMPTVTYGRIETADGRLLAETGGGVRLTSDAKVTYGEHPSVWSVLTTGTLHVTAPVVSQGETVGQITLLAKTPGLRDRVLGSVLVALLGSVIAALAGLLIALRLARRISEPIVRLAAFANDVRDAEDFSADPDVQADGEVGDLVEGLKAMLGGLRERDARIADHVAGLETQVAERTSELNVAKLAAESANAAKSDFLAVMSHEIRTPMNGILALSELLANSDLTARQRRQAHVIAKSGQSLISIINDILDFSKIEAGKLELELLDVDLSELAEDVATLFAERAAEKSLDIAVYVDPRISAVRADPTRLRQVISNLVNNAIKFTETGGVLIRIEPAGEGEIAFSIVDTGPGIPADKLPKLFEAFSQADQSTTRKHGGTGLGLAICDRLVRTMGGEWKLASTEGVGSSFGFVAPMQAAGDAPALPAFAPDWGIAIGGPGAQTAEAIRLYADALGVAIAEPGRASATLVSTGAQGVVLSVAGMASDGEGWVLPVPLRRAELIQALTRMLAGEAPVQTGPAHVAGTMVRFPGARVLVVDDSEVNREVAAQALEQLGVDVAFAEDGLQAVEALRRETFDVVLMDGSMPVLDGFEATVRIREEERAEGRPRAVILALTAHVIGTAADAWRAADMDGVIHKPFTLKDLTHPLREHCPQYMTTADEVSEAIADGVVGATPVQAKAAADDLFDPAVAADLERMAATGKADFVMRVKALYEEHAPQRLAELSEAWNTGNADDVARAAHALKSMSLSLGARAVAEAASAIEASARAGALVPGAPEQLGSLLLRTISALREPQSEAAPAENTVDAGEDLRAAIAGGELDLVYQPMMDRTGEFAGKVEALIRWTTASGEIKRPDVFVPELEGAGVIEILTDFVLDRAMQVVGQRPDVRLSINASAGEFQKPEFADRVRAAGARNGFPLDRLEVEVTETAILDIEQARPTITRLAELGVGVALDDFGAGYTSLHALRELRFSTLKIDRSFVERCLDDTASAAIIHAVISVGRSLGMQIVCEGVEHHDQVKFLRTAGVHMIQGYVYSRPVNFDDLPTPAVRAA</sequence>
<keyword evidence="8" id="KW-0547">Nucleotide-binding</keyword>
<evidence type="ECO:0000256" key="14">
    <source>
        <dbReference type="PROSITE-ProRule" id="PRU00110"/>
    </source>
</evidence>
<dbReference type="GO" id="GO:0000155">
    <property type="term" value="F:phosphorelay sensor kinase activity"/>
    <property type="evidence" value="ECO:0007669"/>
    <property type="project" value="InterPro"/>
</dbReference>
<evidence type="ECO:0000256" key="3">
    <source>
        <dbReference type="ARBA" id="ARBA00012438"/>
    </source>
</evidence>
<dbReference type="Pfam" id="PF00072">
    <property type="entry name" value="Response_reg"/>
    <property type="match status" value="1"/>
</dbReference>
<dbReference type="SMART" id="SM00388">
    <property type="entry name" value="HisKA"/>
    <property type="match status" value="1"/>
</dbReference>
<feature type="domain" description="Response regulatory" evidence="18">
    <location>
        <begin position="612"/>
        <end position="731"/>
    </location>
</feature>
<dbReference type="PROSITE" id="PS50109">
    <property type="entry name" value="HIS_KIN"/>
    <property type="match status" value="1"/>
</dbReference>
<dbReference type="FunFam" id="3.30.565.10:FF:000010">
    <property type="entry name" value="Sensor histidine kinase RcsC"/>
    <property type="match status" value="1"/>
</dbReference>
<dbReference type="SUPFAM" id="SSF52172">
    <property type="entry name" value="CheY-like"/>
    <property type="match status" value="1"/>
</dbReference>
<feature type="modified residue" description="Phosphohistidine" evidence="14">
    <location>
        <position position="820"/>
    </location>
</feature>
<dbReference type="InterPro" id="IPR036890">
    <property type="entry name" value="HATPase_C_sf"/>
</dbReference>
<dbReference type="Gene3D" id="3.20.20.450">
    <property type="entry name" value="EAL domain"/>
    <property type="match status" value="1"/>
</dbReference>
<evidence type="ECO:0000259" key="19">
    <source>
        <dbReference type="PROSITE" id="PS50883"/>
    </source>
</evidence>
<evidence type="ECO:0000259" key="20">
    <source>
        <dbReference type="PROSITE" id="PS50885"/>
    </source>
</evidence>
<dbReference type="InterPro" id="IPR036097">
    <property type="entry name" value="HisK_dim/P_sf"/>
</dbReference>
<reference evidence="22 23" key="1">
    <citation type="submission" date="2020-03" db="EMBL/GenBank/DDBJ databases">
        <title>Genomic Encyclopedia of Type Strains, Phase IV (KMG-IV): sequencing the most valuable type-strain genomes for metagenomic binning, comparative biology and taxonomic classification.</title>
        <authorList>
            <person name="Goeker M."/>
        </authorList>
    </citation>
    <scope>NUCLEOTIDE SEQUENCE [LARGE SCALE GENOMIC DNA]</scope>
    <source>
        <strain evidence="22 23">DSM 4736</strain>
    </source>
</reference>
<dbReference type="SMART" id="SM00387">
    <property type="entry name" value="HATPase_c"/>
    <property type="match status" value="1"/>
</dbReference>
<dbReference type="PROSITE" id="PS50894">
    <property type="entry name" value="HPT"/>
    <property type="match status" value="1"/>
</dbReference>
<dbReference type="Proteomes" id="UP000587415">
    <property type="component" value="Unassembled WGS sequence"/>
</dbReference>
<dbReference type="SMART" id="SM00448">
    <property type="entry name" value="REC"/>
    <property type="match status" value="1"/>
</dbReference>
<evidence type="ECO:0000256" key="12">
    <source>
        <dbReference type="ARBA" id="ARBA00023012"/>
    </source>
</evidence>
<dbReference type="Pfam" id="PF02518">
    <property type="entry name" value="HATPase_c"/>
    <property type="match status" value="1"/>
</dbReference>
<dbReference type="Gene3D" id="1.20.120.160">
    <property type="entry name" value="HPT domain"/>
    <property type="match status" value="1"/>
</dbReference>
<dbReference type="GO" id="GO:0005886">
    <property type="term" value="C:plasma membrane"/>
    <property type="evidence" value="ECO:0007669"/>
    <property type="project" value="UniProtKB-SubCell"/>
</dbReference>
<keyword evidence="11 16" id="KW-1133">Transmembrane helix</keyword>
<dbReference type="InterPro" id="IPR004358">
    <property type="entry name" value="Sig_transdc_His_kin-like_C"/>
</dbReference>
<dbReference type="FunFam" id="1.10.287.130:FF:000004">
    <property type="entry name" value="Ethylene receptor 1"/>
    <property type="match status" value="1"/>
</dbReference>
<dbReference type="InterPro" id="IPR001789">
    <property type="entry name" value="Sig_transdc_resp-reg_receiver"/>
</dbReference>
<dbReference type="InterPro" id="IPR035919">
    <property type="entry name" value="EAL_sf"/>
</dbReference>
<dbReference type="SUPFAM" id="SSF47226">
    <property type="entry name" value="Histidine-containing phosphotransfer domain, HPT domain"/>
    <property type="match status" value="1"/>
</dbReference>
<evidence type="ECO:0000313" key="22">
    <source>
        <dbReference type="EMBL" id="NJC42280.1"/>
    </source>
</evidence>
<evidence type="ECO:0000256" key="2">
    <source>
        <dbReference type="ARBA" id="ARBA00004651"/>
    </source>
</evidence>
<dbReference type="SMART" id="SM00304">
    <property type="entry name" value="HAMP"/>
    <property type="match status" value="1"/>
</dbReference>
<feature type="modified residue" description="4-aspartylphosphate" evidence="15">
    <location>
        <position position="661"/>
    </location>
</feature>
<dbReference type="PROSITE" id="PS50110">
    <property type="entry name" value="RESPONSE_REGULATORY"/>
    <property type="match status" value="1"/>
</dbReference>
<evidence type="ECO:0000256" key="6">
    <source>
        <dbReference type="ARBA" id="ARBA00022679"/>
    </source>
</evidence>
<dbReference type="EMBL" id="JAATJM010000002">
    <property type="protein sequence ID" value="NJC42280.1"/>
    <property type="molecule type" value="Genomic_DNA"/>
</dbReference>
<keyword evidence="10" id="KW-0067">ATP-binding</keyword>
<dbReference type="SUPFAM" id="SSF141868">
    <property type="entry name" value="EAL domain-like"/>
    <property type="match status" value="1"/>
</dbReference>
<dbReference type="PANTHER" id="PTHR45339">
    <property type="entry name" value="HYBRID SIGNAL TRANSDUCTION HISTIDINE KINASE J"/>
    <property type="match status" value="1"/>
</dbReference>
<evidence type="ECO:0000256" key="5">
    <source>
        <dbReference type="ARBA" id="ARBA00022553"/>
    </source>
</evidence>
<dbReference type="Pfam" id="PF01627">
    <property type="entry name" value="Hpt"/>
    <property type="match status" value="1"/>
</dbReference>
<keyword evidence="6" id="KW-0808">Transferase</keyword>
<dbReference type="SUPFAM" id="SSF47384">
    <property type="entry name" value="Homodimeric domain of signal transducing histidine kinase"/>
    <property type="match status" value="1"/>
</dbReference>
<dbReference type="InterPro" id="IPR003661">
    <property type="entry name" value="HisK_dim/P_dom"/>
</dbReference>
<dbReference type="SUPFAM" id="SSF55874">
    <property type="entry name" value="ATPase domain of HSP90 chaperone/DNA topoisomerase II/histidine kinase"/>
    <property type="match status" value="1"/>
</dbReference>
<dbReference type="CDD" id="cd01948">
    <property type="entry name" value="EAL"/>
    <property type="match status" value="1"/>
</dbReference>
<dbReference type="Gene3D" id="3.30.565.10">
    <property type="entry name" value="Histidine kinase-like ATPase, C-terminal domain"/>
    <property type="match status" value="1"/>
</dbReference>
<dbReference type="InterPro" id="IPR001633">
    <property type="entry name" value="EAL_dom"/>
</dbReference>
<dbReference type="PROSITE" id="PS50883">
    <property type="entry name" value="EAL"/>
    <property type="match status" value="1"/>
</dbReference>
<comment type="caution">
    <text evidence="22">The sequence shown here is derived from an EMBL/GenBank/DDBJ whole genome shotgun (WGS) entry which is preliminary data.</text>
</comment>
<evidence type="ECO:0000259" key="17">
    <source>
        <dbReference type="PROSITE" id="PS50109"/>
    </source>
</evidence>
<dbReference type="InterPro" id="IPR003660">
    <property type="entry name" value="HAMP_dom"/>
</dbReference>
<dbReference type="CDD" id="cd16922">
    <property type="entry name" value="HATPase_EvgS-ArcB-TorS-like"/>
    <property type="match status" value="1"/>
</dbReference>
<evidence type="ECO:0000256" key="9">
    <source>
        <dbReference type="ARBA" id="ARBA00022777"/>
    </source>
</evidence>
<dbReference type="PROSITE" id="PS50885">
    <property type="entry name" value="HAMP"/>
    <property type="match status" value="1"/>
</dbReference>
<keyword evidence="9 22" id="KW-0418">Kinase</keyword>
<proteinExistence type="predicted"/>
<keyword evidence="13 16" id="KW-0472">Membrane</keyword>
<evidence type="ECO:0000256" key="10">
    <source>
        <dbReference type="ARBA" id="ARBA00022840"/>
    </source>
</evidence>
<feature type="domain" description="HAMP" evidence="20">
    <location>
        <begin position="188"/>
        <end position="241"/>
    </location>
</feature>
<evidence type="ECO:0000256" key="1">
    <source>
        <dbReference type="ARBA" id="ARBA00000085"/>
    </source>
</evidence>
<dbReference type="PRINTS" id="PR00344">
    <property type="entry name" value="BCTRLSENSOR"/>
</dbReference>
<dbReference type="Gene3D" id="3.40.50.2300">
    <property type="match status" value="1"/>
</dbReference>
<evidence type="ECO:0000256" key="8">
    <source>
        <dbReference type="ARBA" id="ARBA00022741"/>
    </source>
</evidence>
<keyword evidence="4" id="KW-1003">Cell membrane</keyword>
<dbReference type="Gene3D" id="1.10.287.130">
    <property type="match status" value="1"/>
</dbReference>
<dbReference type="InterPro" id="IPR003594">
    <property type="entry name" value="HATPase_dom"/>
</dbReference>
<dbReference type="Gene3D" id="6.10.340.10">
    <property type="match status" value="1"/>
</dbReference>